<protein>
    <submittedName>
        <fullName evidence="3">Uncharacterized protein</fullName>
    </submittedName>
</protein>
<keyword evidence="2" id="KW-0472">Membrane</keyword>
<evidence type="ECO:0000313" key="3">
    <source>
        <dbReference type="EMBL" id="CAD9536072.1"/>
    </source>
</evidence>
<gene>
    <name evidence="3" type="ORF">AAND1436_LOCUS46426</name>
</gene>
<evidence type="ECO:0000256" key="2">
    <source>
        <dbReference type="SAM" id="Phobius"/>
    </source>
</evidence>
<evidence type="ECO:0000256" key="1">
    <source>
        <dbReference type="SAM" id="MobiDB-lite"/>
    </source>
</evidence>
<dbReference type="EMBL" id="HBGQ01097228">
    <property type="protein sequence ID" value="CAD9536072.1"/>
    <property type="molecule type" value="Transcribed_RNA"/>
</dbReference>
<name>A0A7S2NEC5_9DINO</name>
<organism evidence="3">
    <name type="scientific">Alexandrium andersonii</name>
    <dbReference type="NCBI Taxonomy" id="327968"/>
    <lineage>
        <taxon>Eukaryota</taxon>
        <taxon>Sar</taxon>
        <taxon>Alveolata</taxon>
        <taxon>Dinophyceae</taxon>
        <taxon>Gonyaulacales</taxon>
        <taxon>Pyrocystaceae</taxon>
        <taxon>Alexandrium</taxon>
    </lineage>
</organism>
<proteinExistence type="predicted"/>
<feature type="transmembrane region" description="Helical" evidence="2">
    <location>
        <begin position="45"/>
        <end position="66"/>
    </location>
</feature>
<keyword evidence="2" id="KW-1133">Transmembrane helix</keyword>
<accession>A0A7S2NEC5</accession>
<keyword evidence="2" id="KW-0812">Transmembrane</keyword>
<dbReference type="AlphaFoldDB" id="A0A7S2NEC5"/>
<reference evidence="3" key="1">
    <citation type="submission" date="2021-01" db="EMBL/GenBank/DDBJ databases">
        <authorList>
            <person name="Corre E."/>
            <person name="Pelletier E."/>
            <person name="Niang G."/>
            <person name="Scheremetjew M."/>
            <person name="Finn R."/>
            <person name="Kale V."/>
            <person name="Holt S."/>
            <person name="Cochrane G."/>
            <person name="Meng A."/>
            <person name="Brown T."/>
            <person name="Cohen L."/>
        </authorList>
    </citation>
    <scope>NUCLEOTIDE SEQUENCE</scope>
    <source>
        <strain evidence="3">CCMP2222</strain>
    </source>
</reference>
<feature type="region of interest" description="Disordered" evidence="1">
    <location>
        <begin position="113"/>
        <end position="135"/>
    </location>
</feature>
<sequence>MVWVLGILWLAFATFFVLLFLANLSVGDGDSYAISTGMSLVQEILLLPLFLAMFRPVLVVLTLFILARARGTSKEEVLMQQYEKHMAEERDEEAPDEPTEDKAAGLVAPLGWLAPEDEPDQTESAYKAYSHRTVT</sequence>